<organism evidence="1 2">
    <name type="scientific">Marinobacter xestospongiae</name>
    <dbReference type="NCBI Taxonomy" id="994319"/>
    <lineage>
        <taxon>Bacteria</taxon>
        <taxon>Pseudomonadati</taxon>
        <taxon>Pseudomonadota</taxon>
        <taxon>Gammaproteobacteria</taxon>
        <taxon>Pseudomonadales</taxon>
        <taxon>Marinobacteraceae</taxon>
        <taxon>Marinobacter</taxon>
    </lineage>
</organism>
<sequence length="124" mass="13885">MLIKSGFESFQGMEFALFRLRPGITEAQLLARAQAAEQGFFLHRDGLLGHWLLRGADGLYADVTLARTQALAEAICQQWLSEPETQRYLALIDEGSADMSFWTRLCQAPGPQARPQKPTFRASQ</sequence>
<dbReference type="Proteomes" id="UP001269819">
    <property type="component" value="Unassembled WGS sequence"/>
</dbReference>
<protein>
    <submittedName>
        <fullName evidence="1">Uncharacterized protein</fullName>
    </submittedName>
</protein>
<dbReference type="EMBL" id="JAWIIJ010000005">
    <property type="protein sequence ID" value="MDV2078949.1"/>
    <property type="molecule type" value="Genomic_DNA"/>
</dbReference>
<evidence type="ECO:0000313" key="2">
    <source>
        <dbReference type="Proteomes" id="UP001269819"/>
    </source>
</evidence>
<comment type="caution">
    <text evidence="1">The sequence shown here is derived from an EMBL/GenBank/DDBJ whole genome shotgun (WGS) entry which is preliminary data.</text>
</comment>
<dbReference type="RefSeq" id="WP_316973603.1">
    <property type="nucleotide sequence ID" value="NZ_JAWIIJ010000005.1"/>
</dbReference>
<proteinExistence type="predicted"/>
<reference evidence="1 2" key="1">
    <citation type="submission" date="2023-10" db="EMBL/GenBank/DDBJ databases">
        <title>Characteristics and mechanism of a salt-tolerant marine origin heterotrophic nitrifying- aerobic denitrifying bacteria Marinobacter xestospongiae HN1.</title>
        <authorList>
            <person name="Qi R."/>
        </authorList>
    </citation>
    <scope>NUCLEOTIDE SEQUENCE [LARGE SCALE GENOMIC DNA]</scope>
    <source>
        <strain evidence="1 2">HN1</strain>
    </source>
</reference>
<gene>
    <name evidence="1" type="ORF">RYS15_09635</name>
</gene>
<evidence type="ECO:0000313" key="1">
    <source>
        <dbReference type="EMBL" id="MDV2078949.1"/>
    </source>
</evidence>
<name>A0ABU3VXF1_9GAMM</name>
<keyword evidence="2" id="KW-1185">Reference proteome</keyword>
<accession>A0ABU3VXF1</accession>